<keyword evidence="2" id="KW-1185">Reference proteome</keyword>
<evidence type="ECO:0000313" key="1">
    <source>
        <dbReference type="EMBL" id="GEO16787.1"/>
    </source>
</evidence>
<proteinExistence type="predicted"/>
<comment type="caution">
    <text evidence="1">The sequence shown here is derived from an EMBL/GenBank/DDBJ whole genome shotgun (WGS) entry which is preliminary data.</text>
</comment>
<organism evidence="1 2">
    <name type="scientific">Microvirga aerophila</name>
    <dbReference type="NCBI Taxonomy" id="670291"/>
    <lineage>
        <taxon>Bacteria</taxon>
        <taxon>Pseudomonadati</taxon>
        <taxon>Pseudomonadota</taxon>
        <taxon>Alphaproteobacteria</taxon>
        <taxon>Hyphomicrobiales</taxon>
        <taxon>Methylobacteriaceae</taxon>
        <taxon>Microvirga</taxon>
    </lineage>
</organism>
<gene>
    <name evidence="1" type="ORF">MAE02_44830</name>
</gene>
<dbReference type="AlphaFoldDB" id="A0A512BY71"/>
<accession>A0A512BY71</accession>
<name>A0A512BY71_9HYPH</name>
<dbReference type="EMBL" id="BJYU01000075">
    <property type="protein sequence ID" value="GEO16787.1"/>
    <property type="molecule type" value="Genomic_DNA"/>
</dbReference>
<dbReference type="Proteomes" id="UP000321085">
    <property type="component" value="Unassembled WGS sequence"/>
</dbReference>
<reference evidence="1 2" key="1">
    <citation type="submission" date="2019-07" db="EMBL/GenBank/DDBJ databases">
        <title>Whole genome shotgun sequence of Microvirga aerophila NBRC 106136.</title>
        <authorList>
            <person name="Hosoyama A."/>
            <person name="Uohara A."/>
            <person name="Ohji S."/>
            <person name="Ichikawa N."/>
        </authorList>
    </citation>
    <scope>NUCLEOTIDE SEQUENCE [LARGE SCALE GENOMIC DNA]</scope>
    <source>
        <strain evidence="1 2">NBRC 106136</strain>
    </source>
</reference>
<sequence>MADPQSLAPTYDLWLMAAQNNESVAQQAGLRVVRVPIRPDAFAQWCAERGLTLDGSARAKFAQSMAASG</sequence>
<protein>
    <submittedName>
        <fullName evidence="1">Uncharacterized protein</fullName>
    </submittedName>
</protein>
<evidence type="ECO:0000313" key="2">
    <source>
        <dbReference type="Proteomes" id="UP000321085"/>
    </source>
</evidence>